<name>A0A915EJB9_9BILA</name>
<accession>A0A915EJB9</accession>
<dbReference type="Proteomes" id="UP000887574">
    <property type="component" value="Unplaced"/>
</dbReference>
<evidence type="ECO:0000313" key="3">
    <source>
        <dbReference type="WBParaSite" id="jg6920"/>
    </source>
</evidence>
<evidence type="ECO:0000313" key="2">
    <source>
        <dbReference type="Proteomes" id="UP000887574"/>
    </source>
</evidence>
<feature type="region of interest" description="Disordered" evidence="1">
    <location>
        <begin position="1"/>
        <end position="36"/>
    </location>
</feature>
<protein>
    <submittedName>
        <fullName evidence="3">HTH psq-type domain-containing protein</fullName>
    </submittedName>
</protein>
<evidence type="ECO:0000256" key="1">
    <source>
        <dbReference type="SAM" id="MobiDB-lite"/>
    </source>
</evidence>
<sequence length="149" mass="17641">MSDQEAEELQLHDDEGQMVDRKRHRNNDSATKLESIKLARKNSMESAAKKFDVTSSRIQECIKQEDKLKHQLNGLAKDEKMAKDGMHDIEETFQEKEDREQELRININANFEDIVNDDELLFWEELSFDLILYKMLSKIIEFFDLFVKV</sequence>
<dbReference type="WBParaSite" id="jg6920">
    <property type="protein sequence ID" value="jg6920"/>
    <property type="gene ID" value="jg6920"/>
</dbReference>
<organism evidence="2 3">
    <name type="scientific">Ditylenchus dipsaci</name>
    <dbReference type="NCBI Taxonomy" id="166011"/>
    <lineage>
        <taxon>Eukaryota</taxon>
        <taxon>Metazoa</taxon>
        <taxon>Ecdysozoa</taxon>
        <taxon>Nematoda</taxon>
        <taxon>Chromadorea</taxon>
        <taxon>Rhabditida</taxon>
        <taxon>Tylenchina</taxon>
        <taxon>Tylenchomorpha</taxon>
        <taxon>Sphaerularioidea</taxon>
        <taxon>Anguinidae</taxon>
        <taxon>Anguininae</taxon>
        <taxon>Ditylenchus</taxon>
    </lineage>
</organism>
<feature type="compositionally biased region" description="Basic and acidic residues" evidence="1">
    <location>
        <begin position="9"/>
        <end position="20"/>
    </location>
</feature>
<proteinExistence type="predicted"/>
<keyword evidence="2" id="KW-1185">Reference proteome</keyword>
<dbReference type="AlphaFoldDB" id="A0A915EJB9"/>
<reference evidence="3" key="1">
    <citation type="submission" date="2022-11" db="UniProtKB">
        <authorList>
            <consortium name="WormBaseParasite"/>
        </authorList>
    </citation>
    <scope>IDENTIFICATION</scope>
</reference>